<dbReference type="EMBL" id="CAJRGZ010000018">
    <property type="protein sequence ID" value="CAG5158192.1"/>
    <property type="molecule type" value="Genomic_DNA"/>
</dbReference>
<evidence type="ECO:0000256" key="5">
    <source>
        <dbReference type="ARBA" id="ARBA00023242"/>
    </source>
</evidence>
<accession>A0A8J2MZM7</accession>
<evidence type="ECO:0000256" key="1">
    <source>
        <dbReference type="ARBA" id="ARBA00004126"/>
    </source>
</evidence>
<comment type="caution">
    <text evidence="7">The sequence shown here is derived from an EMBL/GenBank/DDBJ whole genome shotgun (WGS) entry which is preliminary data.</text>
</comment>
<evidence type="ECO:0000256" key="4">
    <source>
        <dbReference type="ARBA" id="ARBA00023136"/>
    </source>
</evidence>
<keyword evidence="4" id="KW-0472">Membrane</keyword>
<proteinExistence type="predicted"/>
<keyword evidence="5" id="KW-0539">Nucleus</keyword>
<dbReference type="GO" id="GO:0031965">
    <property type="term" value="C:nuclear membrane"/>
    <property type="evidence" value="ECO:0007669"/>
    <property type="project" value="UniProtKB-SubCell"/>
</dbReference>
<sequence length="283" mass="31374">MGKVKTLSNTIPGFTALTPSIYEHEPSFAYEPSCSPKKNTDAPSLILLCSWTGANSRHVAKYTAEYQKLFPFTRIMIITTTAKDLCLRHSKGKQERLRPAVERISSPGYVITSANDAGILMHVFSEGGSNKACELAEAYYTTTGERLPVSALCLDSTPGHPRYLHLCNALNKSIPQIPVLRHTDLVFGSAVLGAIWVTYCCVKGFEKNVITRTRRRLLDDIHWDLATSRCYLYSKENALIAWQDVNEHVCESMKMGIPTREVLFEGAGTLGMQGKTRNGIGVQ</sequence>
<dbReference type="RefSeq" id="XP_043168581.1">
    <property type="nucleotide sequence ID" value="XM_043312646.1"/>
</dbReference>
<protein>
    <submittedName>
        <fullName evidence="7">Uncharacterized protein</fullName>
    </submittedName>
</protein>
<organism evidence="7 8">
    <name type="scientific">Alternaria atra</name>
    <dbReference type="NCBI Taxonomy" id="119953"/>
    <lineage>
        <taxon>Eukaryota</taxon>
        <taxon>Fungi</taxon>
        <taxon>Dikarya</taxon>
        <taxon>Ascomycota</taxon>
        <taxon>Pezizomycotina</taxon>
        <taxon>Dothideomycetes</taxon>
        <taxon>Pleosporomycetidae</taxon>
        <taxon>Pleosporales</taxon>
        <taxon>Pleosporineae</taxon>
        <taxon>Pleosporaceae</taxon>
        <taxon>Alternaria</taxon>
        <taxon>Alternaria sect. Ulocladioides</taxon>
    </lineage>
</organism>
<reference evidence="7" key="1">
    <citation type="submission" date="2021-05" db="EMBL/GenBank/DDBJ databases">
        <authorList>
            <person name="Stam R."/>
        </authorList>
    </citation>
    <scope>NUCLEOTIDE SEQUENCE</scope>
    <source>
        <strain evidence="7">CS162</strain>
    </source>
</reference>
<keyword evidence="8" id="KW-1185">Reference proteome</keyword>
<dbReference type="InterPro" id="IPR008547">
    <property type="entry name" value="DUF829_TMEM53"/>
</dbReference>
<dbReference type="AlphaFoldDB" id="A0A8J2MZM7"/>
<evidence type="ECO:0000313" key="8">
    <source>
        <dbReference type="Proteomes" id="UP000676310"/>
    </source>
</evidence>
<evidence type="ECO:0000256" key="6">
    <source>
        <dbReference type="ARBA" id="ARBA00037847"/>
    </source>
</evidence>
<gene>
    <name evidence="7" type="ORF">ALTATR162_LOCUS5030</name>
</gene>
<name>A0A8J2MZM7_9PLEO</name>
<keyword evidence="3" id="KW-1133">Transmembrane helix</keyword>
<comment type="subcellular location">
    <subcellularLocation>
        <location evidence="6">Endomembrane system</location>
        <topology evidence="6">Single-pass membrane protein</topology>
    </subcellularLocation>
    <subcellularLocation>
        <location evidence="1">Nucleus membrane</location>
    </subcellularLocation>
</comment>
<dbReference type="OrthoDB" id="77878at2759"/>
<evidence type="ECO:0000256" key="2">
    <source>
        <dbReference type="ARBA" id="ARBA00022692"/>
    </source>
</evidence>
<dbReference type="PANTHER" id="PTHR12265:SF30">
    <property type="entry name" value="TRANSMEMBRANE PROTEIN 53"/>
    <property type="match status" value="1"/>
</dbReference>
<dbReference type="Proteomes" id="UP000676310">
    <property type="component" value="Unassembled WGS sequence"/>
</dbReference>
<dbReference type="GeneID" id="67016764"/>
<evidence type="ECO:0000313" key="7">
    <source>
        <dbReference type="EMBL" id="CAG5158192.1"/>
    </source>
</evidence>
<keyword evidence="2" id="KW-0812">Transmembrane</keyword>
<dbReference type="Pfam" id="PF05705">
    <property type="entry name" value="DUF829"/>
    <property type="match status" value="1"/>
</dbReference>
<evidence type="ECO:0000256" key="3">
    <source>
        <dbReference type="ARBA" id="ARBA00022989"/>
    </source>
</evidence>
<dbReference type="PANTHER" id="PTHR12265">
    <property type="entry name" value="TRANSMEMBRANE PROTEIN 53"/>
    <property type="match status" value="1"/>
</dbReference>